<dbReference type="Proteomes" id="UP000270296">
    <property type="component" value="Unassembled WGS sequence"/>
</dbReference>
<sequence>MHEACIQTALYCQKEALYALASSKGVIRFRKMVINFICQTTSNATYIKRHTSNGPSLATVSRVCETPGPQQLCCRWLDADYQLLNSCHESFVWLLAEAL</sequence>
<gene>
    <name evidence="1" type="ORF">SBAD_LOCUS12996</name>
</gene>
<organism evidence="3">
    <name type="scientific">Soboliphyme baturini</name>
    <dbReference type="NCBI Taxonomy" id="241478"/>
    <lineage>
        <taxon>Eukaryota</taxon>
        <taxon>Metazoa</taxon>
        <taxon>Ecdysozoa</taxon>
        <taxon>Nematoda</taxon>
        <taxon>Enoplea</taxon>
        <taxon>Dorylaimia</taxon>
        <taxon>Dioctophymatida</taxon>
        <taxon>Dioctophymatoidea</taxon>
        <taxon>Soboliphymatidae</taxon>
        <taxon>Soboliphyme</taxon>
    </lineage>
</organism>
<reference evidence="1 2" key="2">
    <citation type="submission" date="2018-11" db="EMBL/GenBank/DDBJ databases">
        <authorList>
            <consortium name="Pathogen Informatics"/>
        </authorList>
    </citation>
    <scope>NUCLEOTIDE SEQUENCE [LARGE SCALE GENOMIC DNA]</scope>
</reference>
<name>A0A183JAU9_9BILA</name>
<accession>A0A183JAU9</accession>
<dbReference type="AlphaFoldDB" id="A0A183JAU9"/>
<reference evidence="3" key="1">
    <citation type="submission" date="2016-06" db="UniProtKB">
        <authorList>
            <consortium name="WormBaseParasite"/>
        </authorList>
    </citation>
    <scope>IDENTIFICATION</scope>
</reference>
<evidence type="ECO:0000313" key="2">
    <source>
        <dbReference type="Proteomes" id="UP000270296"/>
    </source>
</evidence>
<evidence type="ECO:0000313" key="3">
    <source>
        <dbReference type="WBParaSite" id="SBAD_0001341201-mRNA-1"/>
    </source>
</evidence>
<dbReference type="WBParaSite" id="SBAD_0001341201-mRNA-1">
    <property type="protein sequence ID" value="SBAD_0001341201-mRNA-1"/>
    <property type="gene ID" value="SBAD_0001341201"/>
</dbReference>
<evidence type="ECO:0000313" key="1">
    <source>
        <dbReference type="EMBL" id="VDP53291.1"/>
    </source>
</evidence>
<protein>
    <submittedName>
        <fullName evidence="3">HTH_Tnp_Tc3_2 domain-containing protein</fullName>
    </submittedName>
</protein>
<dbReference type="EMBL" id="UZAM01019701">
    <property type="protein sequence ID" value="VDP53291.1"/>
    <property type="molecule type" value="Genomic_DNA"/>
</dbReference>
<proteinExistence type="predicted"/>
<keyword evidence="2" id="KW-1185">Reference proteome</keyword>